<organism evidence="3 4">
    <name type="scientific">Discostella pseudostelligera</name>
    <dbReference type="NCBI Taxonomy" id="259834"/>
    <lineage>
        <taxon>Eukaryota</taxon>
        <taxon>Sar</taxon>
        <taxon>Stramenopiles</taxon>
        <taxon>Ochrophyta</taxon>
        <taxon>Bacillariophyta</taxon>
        <taxon>Coscinodiscophyceae</taxon>
        <taxon>Thalassiosirophycidae</taxon>
        <taxon>Stephanodiscales</taxon>
        <taxon>Stephanodiscaceae</taxon>
        <taxon>Discostella</taxon>
    </lineage>
</organism>
<feature type="region of interest" description="Disordered" evidence="2">
    <location>
        <begin position="634"/>
        <end position="653"/>
    </location>
</feature>
<sequence length="728" mass="82172">MASATTPSNTKEVDYYLNPTELFRWINYRRWDGAKSRALSHPEECSTWIVSRHSSDGRVLWRHLPLHLICMQKEAACAVSDDSDVQTVVASRQMEQLVDVLLDCYPEAASSPDDQGMLPLHLLLSKADGEPNDRIIYLLLSSFPNAVDIRDRFGRTPMDTLRESCGNGEQNSDRCRAAFRALKRARYVSDKITATIRDESATIVAGIQREASNERGASHTIIVRLEEELTKCRNEIEAGDSGAQKLKLEIHRLNDKISSMEGMLKDANKNLEVTRKERDDLLLASESMRSQFENHNDVVDRVRREAEQTRLNDLETISMLKSELGTSKAVAEALETQLRSKFTSEEYLSTTVSDLEEQLEELKVRHEHTTKKHEHEIESLTSDNVRLKSNAEDLTMKNVQLREKLKDLNKQMSSIIGSYSALNSEHDRLLELSQTYENSLLETVRSERSLLVEHLNKQRKSLEKTFSDQERIIEESLVCQDKLISNVKSERMRGRGTVEKLRNEFNQLRAAVAERERAIHVEELAANRKMKRDIENNPPTLSTRRSEMESITSSLPGGGGESRNPLPTYSPHRSPRVPSIQPSTTTSTTDGHLIRMLDERAAAQSTRDHSRGSSDSSSTLESSAQAQHYKTLLFHTSSNGKSHPPIDIRRDGHGERSTMILSNSISTGTYPSRAGGGGVSYSLDQYSQDASETTGRYSECSSSTNNSSNYSTDPTSYHPQLHPWRQHK</sequence>
<feature type="compositionally biased region" description="Polar residues" evidence="2">
    <location>
        <begin position="682"/>
        <end position="696"/>
    </location>
</feature>
<dbReference type="AlphaFoldDB" id="A0ABD3MGC4"/>
<comment type="caution">
    <text evidence="3">The sequence shown here is derived from an EMBL/GenBank/DDBJ whole genome shotgun (WGS) entry which is preliminary data.</text>
</comment>
<dbReference type="Gene3D" id="1.25.40.20">
    <property type="entry name" value="Ankyrin repeat-containing domain"/>
    <property type="match status" value="1"/>
</dbReference>
<feature type="region of interest" description="Disordered" evidence="2">
    <location>
        <begin position="681"/>
        <end position="728"/>
    </location>
</feature>
<dbReference type="EMBL" id="JALLBG020000130">
    <property type="protein sequence ID" value="KAL3762823.1"/>
    <property type="molecule type" value="Genomic_DNA"/>
</dbReference>
<evidence type="ECO:0000313" key="3">
    <source>
        <dbReference type="EMBL" id="KAL3762823.1"/>
    </source>
</evidence>
<name>A0ABD3MGC4_9STRA</name>
<protein>
    <submittedName>
        <fullName evidence="3">Uncharacterized protein</fullName>
    </submittedName>
</protein>
<feature type="compositionally biased region" description="Basic and acidic residues" evidence="2">
    <location>
        <begin position="592"/>
        <end position="612"/>
    </location>
</feature>
<evidence type="ECO:0000256" key="1">
    <source>
        <dbReference type="SAM" id="Coils"/>
    </source>
</evidence>
<feature type="compositionally biased region" description="Polar residues" evidence="2">
    <location>
        <begin position="537"/>
        <end position="555"/>
    </location>
</feature>
<dbReference type="InterPro" id="IPR036770">
    <property type="entry name" value="Ankyrin_rpt-contain_sf"/>
</dbReference>
<keyword evidence="1" id="KW-0175">Coiled coil</keyword>
<feature type="coiled-coil region" evidence="1">
    <location>
        <begin position="243"/>
        <end position="284"/>
    </location>
</feature>
<feature type="compositionally biased region" description="Basic and acidic residues" evidence="2">
    <location>
        <begin position="644"/>
        <end position="653"/>
    </location>
</feature>
<feature type="region of interest" description="Disordered" evidence="2">
    <location>
        <begin position="530"/>
        <end position="625"/>
    </location>
</feature>
<gene>
    <name evidence="3" type="ORF">ACHAWU_000970</name>
</gene>
<feature type="compositionally biased region" description="Low complexity" evidence="2">
    <location>
        <begin position="697"/>
        <end position="717"/>
    </location>
</feature>
<feature type="coiled-coil region" evidence="1">
    <location>
        <begin position="345"/>
        <end position="411"/>
    </location>
</feature>
<accession>A0ABD3MGC4</accession>
<evidence type="ECO:0000256" key="2">
    <source>
        <dbReference type="SAM" id="MobiDB-lite"/>
    </source>
</evidence>
<dbReference type="Proteomes" id="UP001530293">
    <property type="component" value="Unassembled WGS sequence"/>
</dbReference>
<reference evidence="3 4" key="1">
    <citation type="submission" date="2024-10" db="EMBL/GenBank/DDBJ databases">
        <title>Updated reference genomes for cyclostephanoid diatoms.</title>
        <authorList>
            <person name="Roberts W.R."/>
            <person name="Alverson A.J."/>
        </authorList>
    </citation>
    <scope>NUCLEOTIDE SEQUENCE [LARGE SCALE GENOMIC DNA]</scope>
    <source>
        <strain evidence="3 4">AJA232-27</strain>
    </source>
</reference>
<proteinExistence type="predicted"/>
<evidence type="ECO:0000313" key="4">
    <source>
        <dbReference type="Proteomes" id="UP001530293"/>
    </source>
</evidence>
<keyword evidence="4" id="KW-1185">Reference proteome</keyword>
<feature type="compositionally biased region" description="Low complexity" evidence="2">
    <location>
        <begin position="613"/>
        <end position="623"/>
    </location>
</feature>